<dbReference type="RefSeq" id="WP_285669457.1">
    <property type="nucleotide sequence ID" value="NZ_BSYI01000001.1"/>
</dbReference>
<organism evidence="2 3">
    <name type="scientific">Paralimibaculum aggregatum</name>
    <dbReference type="NCBI Taxonomy" id="3036245"/>
    <lineage>
        <taxon>Bacteria</taxon>
        <taxon>Pseudomonadati</taxon>
        <taxon>Pseudomonadota</taxon>
        <taxon>Alphaproteobacteria</taxon>
        <taxon>Rhodobacterales</taxon>
        <taxon>Paracoccaceae</taxon>
        <taxon>Paralimibaculum</taxon>
    </lineage>
</organism>
<sequence>MSGPETRPLLVILSNEIQPADAPGRYSAPYSVRSLMKAADRAGFEVAAGPVWSFQLRLPSDGRPARLMAMGRVYEPAAMIVRATGGGSTHMVRAIDHALRRNGCVMLDPNERFQRGSTDLSDLIVEAQGSGADVDRTLVASRVDLAACLRAHDYSRGKLVAKSIAGSGGVSVRWVDGSAESIRAVLDVAESFGRQMPPFLIEPALDIAAEYRVYTLDGAVIGCVRRVAAGPERPANASQGAELVEEPAPADVLDALGKVMRQGLIGWDVARLADGRTVVIEMNRPPSWRHFAKVSKTDIAELVVAHLKARLAAAQAG</sequence>
<dbReference type="EMBL" id="BSYI01000001">
    <property type="protein sequence ID" value="GMG80829.1"/>
    <property type="molecule type" value="Genomic_DNA"/>
</dbReference>
<gene>
    <name evidence="2" type="ORF">LNKW23_00410</name>
</gene>
<keyword evidence="3" id="KW-1185">Reference proteome</keyword>
<feature type="domain" description="ATP-grasp" evidence="1">
    <location>
        <begin position="199"/>
        <end position="290"/>
    </location>
</feature>
<dbReference type="InterPro" id="IPR041261">
    <property type="entry name" value="R2K_2"/>
</dbReference>
<evidence type="ECO:0000313" key="3">
    <source>
        <dbReference type="Proteomes" id="UP001239909"/>
    </source>
</evidence>
<dbReference type="Pfam" id="PF18299">
    <property type="entry name" value="R2K_2"/>
    <property type="match status" value="1"/>
</dbReference>
<dbReference type="Proteomes" id="UP001239909">
    <property type="component" value="Unassembled WGS sequence"/>
</dbReference>
<evidence type="ECO:0000259" key="1">
    <source>
        <dbReference type="Pfam" id="PF18299"/>
    </source>
</evidence>
<dbReference type="SUPFAM" id="SSF56059">
    <property type="entry name" value="Glutathione synthetase ATP-binding domain-like"/>
    <property type="match status" value="1"/>
</dbReference>
<name>A0ABQ6LFM0_9RHOB</name>
<proteinExistence type="predicted"/>
<evidence type="ECO:0000313" key="2">
    <source>
        <dbReference type="EMBL" id="GMG80829.1"/>
    </source>
</evidence>
<reference evidence="2 3" key="1">
    <citation type="submission" date="2023-04" db="EMBL/GenBank/DDBJ databases">
        <title>Marinoamorphus aggregata gen. nov., sp. Nov., isolate from tissue of brittle star Ophioplocus japonicus.</title>
        <authorList>
            <person name="Kawano K."/>
            <person name="Sawayama S."/>
            <person name="Nakagawa S."/>
        </authorList>
    </citation>
    <scope>NUCLEOTIDE SEQUENCE [LARGE SCALE GENOMIC DNA]</scope>
    <source>
        <strain evidence="2 3">NKW23</strain>
    </source>
</reference>
<dbReference type="Gene3D" id="3.30.470.20">
    <property type="entry name" value="ATP-grasp fold, B domain"/>
    <property type="match status" value="1"/>
</dbReference>
<accession>A0ABQ6LFM0</accession>
<comment type="caution">
    <text evidence="2">The sequence shown here is derived from an EMBL/GenBank/DDBJ whole genome shotgun (WGS) entry which is preliminary data.</text>
</comment>
<protein>
    <recommendedName>
        <fullName evidence="1">ATP-grasp domain-containing protein</fullName>
    </recommendedName>
</protein>